<dbReference type="InterPro" id="IPR047040">
    <property type="entry name" value="FlhF__GTPase_dom"/>
</dbReference>
<evidence type="ECO:0000259" key="15">
    <source>
        <dbReference type="SMART" id="SM00382"/>
    </source>
</evidence>
<dbReference type="InterPro" id="IPR000897">
    <property type="entry name" value="SRP54_GTPase_dom"/>
</dbReference>
<feature type="region of interest" description="Disordered" evidence="14">
    <location>
        <begin position="54"/>
        <end position="90"/>
    </location>
</feature>
<gene>
    <name evidence="17" type="primary">flhF</name>
    <name evidence="17" type="ORF">D3H55_05815</name>
</gene>
<evidence type="ECO:0000259" key="16">
    <source>
        <dbReference type="SMART" id="SM00962"/>
    </source>
</evidence>
<evidence type="ECO:0000256" key="4">
    <source>
        <dbReference type="ARBA" id="ARBA00022448"/>
    </source>
</evidence>
<comment type="subcellular location">
    <subcellularLocation>
        <location evidence="1">Cell membrane</location>
        <topology evidence="1">Peripheral membrane protein</topology>
        <orientation evidence="1">Cytoplasmic side</orientation>
    </subcellularLocation>
</comment>
<evidence type="ECO:0000256" key="8">
    <source>
        <dbReference type="ARBA" id="ARBA00022927"/>
    </source>
</evidence>
<evidence type="ECO:0000256" key="11">
    <source>
        <dbReference type="ARBA" id="ARBA00023225"/>
    </source>
</evidence>
<protein>
    <recommendedName>
        <fullName evidence="3 13">Flagellar biosynthesis protein FlhF</fullName>
    </recommendedName>
</protein>
<dbReference type="Pfam" id="PF00448">
    <property type="entry name" value="SRP54"/>
    <property type="match status" value="1"/>
</dbReference>
<evidence type="ECO:0000256" key="6">
    <source>
        <dbReference type="ARBA" id="ARBA00022741"/>
    </source>
</evidence>
<organism evidence="17 18">
    <name type="scientific">Bacillus salacetis</name>
    <dbReference type="NCBI Taxonomy" id="2315464"/>
    <lineage>
        <taxon>Bacteria</taxon>
        <taxon>Bacillati</taxon>
        <taxon>Bacillota</taxon>
        <taxon>Bacilli</taxon>
        <taxon>Bacillales</taxon>
        <taxon>Bacillaceae</taxon>
        <taxon>Bacillus</taxon>
    </lineage>
</organism>
<keyword evidence="17" id="KW-0282">Flagellum</keyword>
<keyword evidence="4" id="KW-0813">Transport</keyword>
<keyword evidence="10" id="KW-0472">Membrane</keyword>
<keyword evidence="8" id="KW-0653">Protein transport</keyword>
<dbReference type="CDD" id="cd17873">
    <property type="entry name" value="FlhF"/>
    <property type="match status" value="1"/>
</dbReference>
<dbReference type="SMART" id="SM00382">
    <property type="entry name" value="AAA"/>
    <property type="match status" value="1"/>
</dbReference>
<evidence type="ECO:0000313" key="18">
    <source>
        <dbReference type="Proteomes" id="UP000265801"/>
    </source>
</evidence>
<comment type="caution">
    <text evidence="17">The sequence shown here is derived from an EMBL/GenBank/DDBJ whole genome shotgun (WGS) entry which is preliminary data.</text>
</comment>
<proteinExistence type="inferred from homology"/>
<evidence type="ECO:0000256" key="3">
    <source>
        <dbReference type="ARBA" id="ARBA00014919"/>
    </source>
</evidence>
<evidence type="ECO:0000256" key="2">
    <source>
        <dbReference type="ARBA" id="ARBA00008531"/>
    </source>
</evidence>
<dbReference type="InterPro" id="IPR003593">
    <property type="entry name" value="AAA+_ATPase"/>
</dbReference>
<name>A0A3A1R2Y2_9BACI</name>
<keyword evidence="18" id="KW-1185">Reference proteome</keyword>
<dbReference type="PANTHER" id="PTHR43134:SF3">
    <property type="entry name" value="FLAGELLAR BIOSYNTHESIS PROTEIN FLHF"/>
    <property type="match status" value="1"/>
</dbReference>
<keyword evidence="17" id="KW-0966">Cell projection</keyword>
<keyword evidence="17" id="KW-0969">Cilium</keyword>
<dbReference type="GO" id="GO:0005525">
    <property type="term" value="F:GTP binding"/>
    <property type="evidence" value="ECO:0007669"/>
    <property type="project" value="UniProtKB-UniRule"/>
</dbReference>
<feature type="domain" description="SRP54-type proteins GTP-binding" evidence="16">
    <location>
        <begin position="188"/>
        <end position="379"/>
    </location>
</feature>
<accession>A0A3A1R2Y2</accession>
<dbReference type="Gene3D" id="3.40.50.300">
    <property type="entry name" value="P-loop containing nucleotide triphosphate hydrolases"/>
    <property type="match status" value="1"/>
</dbReference>
<dbReference type="PANTHER" id="PTHR43134">
    <property type="entry name" value="SIGNAL RECOGNITION PARTICLE RECEPTOR SUBUNIT ALPHA"/>
    <property type="match status" value="1"/>
</dbReference>
<comment type="similarity">
    <text evidence="2">Belongs to the GTP-binding SRP family.</text>
</comment>
<dbReference type="OrthoDB" id="9778554at2"/>
<dbReference type="SMART" id="SM00962">
    <property type="entry name" value="SRP54"/>
    <property type="match status" value="1"/>
</dbReference>
<dbReference type="Gene3D" id="1.20.120.1380">
    <property type="entry name" value="Flagellar FlhF biosynthesis protein, N domain"/>
    <property type="match status" value="1"/>
</dbReference>
<evidence type="ECO:0000256" key="9">
    <source>
        <dbReference type="ARBA" id="ARBA00023134"/>
    </source>
</evidence>
<keyword evidence="11" id="KW-1006">Bacterial flagellum protein export</keyword>
<evidence type="ECO:0000256" key="13">
    <source>
        <dbReference type="NCBIfam" id="TIGR03499"/>
    </source>
</evidence>
<evidence type="ECO:0000256" key="5">
    <source>
        <dbReference type="ARBA" id="ARBA00022475"/>
    </source>
</evidence>
<dbReference type="FunFam" id="3.40.50.300:FF:000695">
    <property type="entry name" value="Flagellar biosynthesis regulator FlhF"/>
    <property type="match status" value="1"/>
</dbReference>
<reference evidence="17 18" key="1">
    <citation type="submission" date="2018-09" db="EMBL/GenBank/DDBJ databases">
        <title>Bacillus saliacetes sp. nov., isolated from Thai shrimp paste (Ka-pi).</title>
        <authorList>
            <person name="Daroonpunt R."/>
            <person name="Tanasupawat S."/>
            <person name="Yiamsombut S."/>
        </authorList>
    </citation>
    <scope>NUCLEOTIDE SEQUENCE [LARGE SCALE GENOMIC DNA]</scope>
    <source>
        <strain evidence="17 18">SKP7-4</strain>
    </source>
</reference>
<evidence type="ECO:0000256" key="7">
    <source>
        <dbReference type="ARBA" id="ARBA00022795"/>
    </source>
</evidence>
<dbReference type="GO" id="GO:0005047">
    <property type="term" value="F:signal recognition particle binding"/>
    <property type="evidence" value="ECO:0007669"/>
    <property type="project" value="TreeGrafter"/>
</dbReference>
<dbReference type="InterPro" id="IPR027417">
    <property type="entry name" value="P-loop_NTPase"/>
</dbReference>
<evidence type="ECO:0000256" key="14">
    <source>
        <dbReference type="SAM" id="MobiDB-lite"/>
    </source>
</evidence>
<keyword evidence="6" id="KW-0547">Nucleotide-binding</keyword>
<dbReference type="GO" id="GO:0044781">
    <property type="term" value="P:bacterial-type flagellum organization"/>
    <property type="evidence" value="ECO:0007669"/>
    <property type="project" value="UniProtKB-UniRule"/>
</dbReference>
<dbReference type="EMBL" id="QXIR01000005">
    <property type="protein sequence ID" value="RIW36424.1"/>
    <property type="molecule type" value="Genomic_DNA"/>
</dbReference>
<dbReference type="RefSeq" id="WP_119545975.1">
    <property type="nucleotide sequence ID" value="NZ_QXIR01000005.1"/>
</dbReference>
<feature type="domain" description="AAA+ ATPase" evidence="15">
    <location>
        <begin position="187"/>
        <end position="333"/>
    </location>
</feature>
<evidence type="ECO:0000256" key="1">
    <source>
        <dbReference type="ARBA" id="ARBA00004413"/>
    </source>
</evidence>
<evidence type="ECO:0000256" key="10">
    <source>
        <dbReference type="ARBA" id="ARBA00023136"/>
    </source>
</evidence>
<evidence type="ECO:0000313" key="17">
    <source>
        <dbReference type="EMBL" id="RIW36424.1"/>
    </source>
</evidence>
<evidence type="ECO:0000256" key="12">
    <source>
        <dbReference type="ARBA" id="ARBA00025337"/>
    </source>
</evidence>
<dbReference type="GO" id="GO:0015031">
    <property type="term" value="P:protein transport"/>
    <property type="evidence" value="ECO:0007669"/>
    <property type="project" value="UniProtKB-KW"/>
</dbReference>
<dbReference type="NCBIfam" id="TIGR03499">
    <property type="entry name" value="FlhF"/>
    <property type="match status" value="1"/>
</dbReference>
<dbReference type="GO" id="GO:0006614">
    <property type="term" value="P:SRP-dependent cotranslational protein targeting to membrane"/>
    <property type="evidence" value="ECO:0007669"/>
    <property type="project" value="UniProtKB-UniRule"/>
</dbReference>
<comment type="function">
    <text evidence="12">Necessary for flagellar biosynthesis. May be involved in translocation of the flagellum.</text>
</comment>
<keyword evidence="9" id="KW-0342">GTP-binding</keyword>
<dbReference type="GO" id="GO:0005886">
    <property type="term" value="C:plasma membrane"/>
    <property type="evidence" value="ECO:0007669"/>
    <property type="project" value="UniProtKB-SubCell"/>
</dbReference>
<sequence length="383" mass="43108">MKVKKYTAPTMPEAMKKIRAELGEGAVILNSKMIYTGGFLGLFKKKNIEVIAAIDPNPKQNPREKRETPYQPKVQEQADPPVMKKQADSAEGKNTLQFRKEIAELRSIVQQMKTNNGYEYYPESVRKLLLKLKDQELADKYINEAADHLMNISEINGTFSSEELKAEVSVYLKKELGAFAFGGISYKKKYVNVIGPTGVGKTTTLAKIASEAVLEKRKKIAFITTDTYRIAAIEQLKTYAQLLNVPLEVVYKLADFQKAIEKFNDYDVVFIDTAGRNFRDAKYVEDLKKMIDFKNDMETFLVLSVTAKEKDLNEIISNFSTLPIEKFIFSKADETSSYGTMYNILRNEGKGAAYITAGQSVPEDISEASPEGIVDLVMEGIEK</sequence>
<dbReference type="Proteomes" id="UP000265801">
    <property type="component" value="Unassembled WGS sequence"/>
</dbReference>
<dbReference type="AlphaFoldDB" id="A0A3A1R2Y2"/>
<keyword evidence="7" id="KW-1005">Bacterial flagellum biogenesis</keyword>
<dbReference type="InterPro" id="IPR020006">
    <property type="entry name" value="FlhF"/>
</dbReference>
<dbReference type="GO" id="GO:0003924">
    <property type="term" value="F:GTPase activity"/>
    <property type="evidence" value="ECO:0007669"/>
    <property type="project" value="UniProtKB-UniRule"/>
</dbReference>
<keyword evidence="5" id="KW-1003">Cell membrane</keyword>
<dbReference type="SUPFAM" id="SSF52540">
    <property type="entry name" value="P-loop containing nucleoside triphosphate hydrolases"/>
    <property type="match status" value="1"/>
</dbReference>